<evidence type="ECO:0000313" key="3">
    <source>
        <dbReference type="Proteomes" id="UP000016986"/>
    </source>
</evidence>
<keyword evidence="3" id="KW-1185">Reference proteome</keyword>
<feature type="region of interest" description="Disordered" evidence="1">
    <location>
        <begin position="17"/>
        <end position="53"/>
    </location>
</feature>
<organism evidence="2 3">
    <name type="scientific">Halarchaeum acidiphilum MH1-52-1</name>
    <dbReference type="NCBI Taxonomy" id="1261545"/>
    <lineage>
        <taxon>Archaea</taxon>
        <taxon>Methanobacteriati</taxon>
        <taxon>Methanobacteriota</taxon>
        <taxon>Stenosarchaea group</taxon>
        <taxon>Halobacteria</taxon>
        <taxon>Halobacteriales</taxon>
        <taxon>Halobacteriaceae</taxon>
    </lineage>
</organism>
<sequence>MDERRYAIHDAAFLASGRRSSAAVRGSPSVRRVRRRPRSPLSVTRSRADRPFR</sequence>
<comment type="caution">
    <text evidence="2">The sequence shown here is derived from an EMBL/GenBank/DDBJ whole genome shotgun (WGS) entry which is preliminary data.</text>
</comment>
<proteinExistence type="predicted"/>
<dbReference type="Proteomes" id="UP000016986">
    <property type="component" value="Unassembled WGS sequence"/>
</dbReference>
<gene>
    <name evidence="2" type="ORF">MBEHAL_1683</name>
</gene>
<accession>U3ADS9</accession>
<feature type="compositionally biased region" description="Low complexity" evidence="1">
    <location>
        <begin position="17"/>
        <end position="30"/>
    </location>
</feature>
<name>U3ADS9_9EURY</name>
<reference evidence="2 3" key="1">
    <citation type="submission" date="2013-09" db="EMBL/GenBank/DDBJ databases">
        <title>Whole genome sequencing of Halarchaeum acidiphilum strain MH1-52-1.</title>
        <authorList>
            <person name="Shimane Y."/>
            <person name="Minegishi H."/>
            <person name="Nishi S."/>
            <person name="Echigo A."/>
            <person name="Shuto A."/>
            <person name="Konishi M."/>
            <person name="Ito T."/>
            <person name="Ohkuma M."/>
            <person name="Ohta Y."/>
            <person name="Nagano Y."/>
            <person name="Tsubouchi T."/>
            <person name="Mori K."/>
            <person name="Usui K."/>
            <person name="Kamekura M."/>
            <person name="Usami R."/>
            <person name="Takaki Y."/>
            <person name="Hatada Y."/>
        </authorList>
    </citation>
    <scope>NUCLEOTIDE SEQUENCE [LARGE SCALE GENOMIC DNA]</scope>
    <source>
        <strain evidence="2 3">JCM 16109</strain>
    </source>
</reference>
<dbReference type="AlphaFoldDB" id="U3ADS9"/>
<evidence type="ECO:0000313" key="2">
    <source>
        <dbReference type="EMBL" id="GAD52923.1"/>
    </source>
</evidence>
<dbReference type="EMBL" id="BATA01000040">
    <property type="protein sequence ID" value="GAD52923.1"/>
    <property type="molecule type" value="Genomic_DNA"/>
</dbReference>
<evidence type="ECO:0000256" key="1">
    <source>
        <dbReference type="SAM" id="MobiDB-lite"/>
    </source>
</evidence>
<protein>
    <submittedName>
        <fullName evidence="2">Uncharacterized protein</fullName>
    </submittedName>
</protein>